<dbReference type="EMBL" id="NMUH01002228">
    <property type="protein sequence ID" value="MQL98724.1"/>
    <property type="molecule type" value="Genomic_DNA"/>
</dbReference>
<feature type="region of interest" description="Disordered" evidence="1">
    <location>
        <begin position="85"/>
        <end position="120"/>
    </location>
</feature>
<dbReference type="AlphaFoldDB" id="A0A843W0X1"/>
<name>A0A843W0X1_COLES</name>
<evidence type="ECO:0000313" key="3">
    <source>
        <dbReference type="Proteomes" id="UP000652761"/>
    </source>
</evidence>
<protein>
    <submittedName>
        <fullName evidence="2">Uncharacterized protein</fullName>
    </submittedName>
</protein>
<evidence type="ECO:0000256" key="1">
    <source>
        <dbReference type="SAM" id="MobiDB-lite"/>
    </source>
</evidence>
<accession>A0A843W0X1</accession>
<dbReference type="Proteomes" id="UP000652761">
    <property type="component" value="Unassembled WGS sequence"/>
</dbReference>
<evidence type="ECO:0000313" key="2">
    <source>
        <dbReference type="EMBL" id="MQL98724.1"/>
    </source>
</evidence>
<gene>
    <name evidence="2" type="ORF">Taro_031436</name>
</gene>
<keyword evidence="3" id="KW-1185">Reference proteome</keyword>
<comment type="caution">
    <text evidence="2">The sequence shown here is derived from an EMBL/GenBank/DDBJ whole genome shotgun (WGS) entry which is preliminary data.</text>
</comment>
<feature type="compositionally biased region" description="Low complexity" evidence="1">
    <location>
        <begin position="85"/>
        <end position="98"/>
    </location>
</feature>
<reference evidence="2" key="1">
    <citation type="submission" date="2017-07" db="EMBL/GenBank/DDBJ databases">
        <title>Taro Niue Genome Assembly and Annotation.</title>
        <authorList>
            <person name="Atibalentja N."/>
            <person name="Keating K."/>
            <person name="Fields C.J."/>
        </authorList>
    </citation>
    <scope>NUCLEOTIDE SEQUENCE</scope>
    <source>
        <strain evidence="2">Niue_2</strain>
        <tissue evidence="2">Leaf</tissue>
    </source>
</reference>
<organism evidence="2 3">
    <name type="scientific">Colocasia esculenta</name>
    <name type="common">Wild taro</name>
    <name type="synonym">Arum esculentum</name>
    <dbReference type="NCBI Taxonomy" id="4460"/>
    <lineage>
        <taxon>Eukaryota</taxon>
        <taxon>Viridiplantae</taxon>
        <taxon>Streptophyta</taxon>
        <taxon>Embryophyta</taxon>
        <taxon>Tracheophyta</taxon>
        <taxon>Spermatophyta</taxon>
        <taxon>Magnoliopsida</taxon>
        <taxon>Liliopsida</taxon>
        <taxon>Araceae</taxon>
        <taxon>Aroideae</taxon>
        <taxon>Colocasieae</taxon>
        <taxon>Colocasia</taxon>
    </lineage>
</organism>
<sequence length="120" mass="13497">MASHLCDTLAVAMARATALERKRCWPDLEVEEVVLPWWGEAPVPTAAVTSAGAAVCGAICAVGSRAEHELFPLWAARRECLLRQQQEQQQQAPQAQYRPPQPAQRQQRKQKRERDRCVPL</sequence>
<proteinExistence type="predicted"/>